<keyword evidence="5 11" id="KW-0378">Hydrolase</keyword>
<evidence type="ECO:0000256" key="9">
    <source>
        <dbReference type="ARBA" id="ARBA00047761"/>
    </source>
</evidence>
<evidence type="ECO:0000256" key="8">
    <source>
        <dbReference type="ARBA" id="ARBA00023211"/>
    </source>
</evidence>
<evidence type="ECO:0000256" key="11">
    <source>
        <dbReference type="RuleBase" id="RU366020"/>
    </source>
</evidence>
<dbReference type="PROSITE" id="PS51746">
    <property type="entry name" value="PPM_2"/>
    <property type="match status" value="1"/>
</dbReference>
<keyword evidence="8 11" id="KW-0464">Manganese</keyword>
<evidence type="ECO:0000313" key="14">
    <source>
        <dbReference type="Proteomes" id="UP001154282"/>
    </source>
</evidence>
<keyword evidence="7 11" id="KW-0904">Protein phosphatase</keyword>
<dbReference type="PANTHER" id="PTHR12320:SF83">
    <property type="entry name" value="PROTEIN PHOSPHATASE 2C 55-RELATED"/>
    <property type="match status" value="1"/>
</dbReference>
<dbReference type="EC" id="3.1.3.16" evidence="11"/>
<dbReference type="InterPro" id="IPR036457">
    <property type="entry name" value="PPM-type-like_dom_sf"/>
</dbReference>
<evidence type="ECO:0000256" key="10">
    <source>
        <dbReference type="ARBA" id="ARBA00048336"/>
    </source>
</evidence>
<evidence type="ECO:0000313" key="13">
    <source>
        <dbReference type="EMBL" id="CAI0463905.1"/>
    </source>
</evidence>
<dbReference type="SMART" id="SM00332">
    <property type="entry name" value="PP2Cc"/>
    <property type="match status" value="1"/>
</dbReference>
<dbReference type="GO" id="GO:0046872">
    <property type="term" value="F:metal ion binding"/>
    <property type="evidence" value="ECO:0007669"/>
    <property type="project" value="UniProtKB-UniRule"/>
</dbReference>
<evidence type="ECO:0000256" key="3">
    <source>
        <dbReference type="ARBA" id="ARBA00006702"/>
    </source>
</evidence>
<comment type="similarity">
    <text evidence="3 11">Belongs to the PP2C family.</text>
</comment>
<dbReference type="Gene3D" id="3.60.40.10">
    <property type="entry name" value="PPM-type phosphatase domain"/>
    <property type="match status" value="2"/>
</dbReference>
<evidence type="ECO:0000256" key="4">
    <source>
        <dbReference type="ARBA" id="ARBA00022723"/>
    </source>
</evidence>
<keyword evidence="14" id="KW-1185">Reference proteome</keyword>
<evidence type="ECO:0000256" key="2">
    <source>
        <dbReference type="ARBA" id="ARBA00001946"/>
    </source>
</evidence>
<dbReference type="InterPro" id="IPR001932">
    <property type="entry name" value="PPM-type_phosphatase-like_dom"/>
</dbReference>
<dbReference type="Proteomes" id="UP001154282">
    <property type="component" value="Unassembled WGS sequence"/>
</dbReference>
<dbReference type="FunFam" id="3.60.40.10:FF:000138">
    <property type="entry name" value="5-azacytidine resistance protein azr1"/>
    <property type="match status" value="1"/>
</dbReference>
<evidence type="ECO:0000256" key="1">
    <source>
        <dbReference type="ARBA" id="ARBA00001936"/>
    </source>
</evidence>
<proteinExistence type="inferred from homology"/>
<evidence type="ECO:0000256" key="5">
    <source>
        <dbReference type="ARBA" id="ARBA00022801"/>
    </source>
</evidence>
<dbReference type="GO" id="GO:0009507">
    <property type="term" value="C:chloroplast"/>
    <property type="evidence" value="ECO:0007669"/>
    <property type="project" value="TreeGrafter"/>
</dbReference>
<dbReference type="AlphaFoldDB" id="A0AAV0NZX1"/>
<keyword evidence="6 11" id="KW-0460">Magnesium</keyword>
<evidence type="ECO:0000259" key="12">
    <source>
        <dbReference type="PROSITE" id="PS51746"/>
    </source>
</evidence>
<dbReference type="GO" id="GO:0004722">
    <property type="term" value="F:protein serine/threonine phosphatase activity"/>
    <property type="evidence" value="ECO:0007669"/>
    <property type="project" value="UniProtKB-EC"/>
</dbReference>
<comment type="caution">
    <text evidence="13">The sequence shown here is derived from an EMBL/GenBank/DDBJ whole genome shotgun (WGS) entry which is preliminary data.</text>
</comment>
<gene>
    <name evidence="13" type="ORF">LITE_LOCUS35950</name>
</gene>
<dbReference type="SUPFAM" id="SSF81606">
    <property type="entry name" value="PP2C-like"/>
    <property type="match status" value="1"/>
</dbReference>
<name>A0AAV0NZX1_9ROSI</name>
<dbReference type="SMART" id="SM00331">
    <property type="entry name" value="PP2C_SIG"/>
    <property type="match status" value="1"/>
</dbReference>
<organism evidence="13 14">
    <name type="scientific">Linum tenue</name>
    <dbReference type="NCBI Taxonomy" id="586396"/>
    <lineage>
        <taxon>Eukaryota</taxon>
        <taxon>Viridiplantae</taxon>
        <taxon>Streptophyta</taxon>
        <taxon>Embryophyta</taxon>
        <taxon>Tracheophyta</taxon>
        <taxon>Spermatophyta</taxon>
        <taxon>Magnoliopsida</taxon>
        <taxon>eudicotyledons</taxon>
        <taxon>Gunneridae</taxon>
        <taxon>Pentapetalae</taxon>
        <taxon>rosids</taxon>
        <taxon>fabids</taxon>
        <taxon>Malpighiales</taxon>
        <taxon>Linaceae</taxon>
        <taxon>Linum</taxon>
    </lineage>
</organism>
<evidence type="ECO:0000256" key="7">
    <source>
        <dbReference type="ARBA" id="ARBA00022912"/>
    </source>
</evidence>
<comment type="catalytic activity">
    <reaction evidence="9 11">
        <text>O-phospho-L-seryl-[protein] + H2O = L-seryl-[protein] + phosphate</text>
        <dbReference type="Rhea" id="RHEA:20629"/>
        <dbReference type="Rhea" id="RHEA-COMP:9863"/>
        <dbReference type="Rhea" id="RHEA-COMP:11604"/>
        <dbReference type="ChEBI" id="CHEBI:15377"/>
        <dbReference type="ChEBI" id="CHEBI:29999"/>
        <dbReference type="ChEBI" id="CHEBI:43474"/>
        <dbReference type="ChEBI" id="CHEBI:83421"/>
        <dbReference type="EC" id="3.1.3.16"/>
    </reaction>
</comment>
<dbReference type="PANTHER" id="PTHR12320">
    <property type="entry name" value="PROTEIN PHOSPHATASE 2C"/>
    <property type="match status" value="1"/>
</dbReference>
<comment type="catalytic activity">
    <reaction evidence="10 11">
        <text>O-phospho-L-threonyl-[protein] + H2O = L-threonyl-[protein] + phosphate</text>
        <dbReference type="Rhea" id="RHEA:47004"/>
        <dbReference type="Rhea" id="RHEA-COMP:11060"/>
        <dbReference type="Rhea" id="RHEA-COMP:11605"/>
        <dbReference type="ChEBI" id="CHEBI:15377"/>
        <dbReference type="ChEBI" id="CHEBI:30013"/>
        <dbReference type="ChEBI" id="CHEBI:43474"/>
        <dbReference type="ChEBI" id="CHEBI:61977"/>
        <dbReference type="EC" id="3.1.3.16"/>
    </reaction>
</comment>
<keyword evidence="4 11" id="KW-0479">Metal-binding</keyword>
<protein>
    <recommendedName>
        <fullName evidence="11">Protein phosphatase</fullName>
        <ecNumber evidence="11">3.1.3.16</ecNumber>
    </recommendedName>
</protein>
<reference evidence="13" key="1">
    <citation type="submission" date="2022-08" db="EMBL/GenBank/DDBJ databases">
        <authorList>
            <person name="Gutierrez-Valencia J."/>
        </authorList>
    </citation>
    <scope>NUCLEOTIDE SEQUENCE</scope>
</reference>
<dbReference type="EMBL" id="CAMGYJ010000008">
    <property type="protein sequence ID" value="CAI0463905.1"/>
    <property type="molecule type" value="Genomic_DNA"/>
</dbReference>
<dbReference type="InterPro" id="IPR039123">
    <property type="entry name" value="PPTC7"/>
</dbReference>
<comment type="cofactor">
    <cofactor evidence="2 11">
        <name>Mg(2+)</name>
        <dbReference type="ChEBI" id="CHEBI:18420"/>
    </cofactor>
</comment>
<evidence type="ECO:0000256" key="6">
    <source>
        <dbReference type="ARBA" id="ARBA00022842"/>
    </source>
</evidence>
<feature type="domain" description="PPM-type phosphatase" evidence="12">
    <location>
        <begin position="266"/>
        <end position="505"/>
    </location>
</feature>
<sequence length="545" mass="58568">MPSANFSKLRAAVQNGIQRSFVGPENRVQESIDILIGQSKFHFCNYKLLHTVRIASLTDLQLLWRPGIVSTAGADSLVVNRERNISVVGALSRTFSVPSVSGPSYQVAGYHIDRAVCDTGAISAGKKLKNSNMAASVQRSFLGESLLESLTSKKGSRLPCSTRSENIAFGNRSFKMASMSSRSSEQCSSNSPVYGYLAYHAANKWLGVSSNIEMAVRHFHSSSSSCFSAGSASNVNYESSNREERLDVGASDSSQSKLSGRSLKLLSGSCCLPHPDKEETGGEDAHFICSDKQAVGVADGVGGWADLGVDAGLFSRELMSHSVDAILEEPKGSVDPARVLEKAHSSTKAKGSSTACIIALTEEGLRAINLGDSGFMVIRDGCTIFRSPVQQHDFNFTFQLESGNNGDLPSSGQVFTVPIAPGDVIVAGTDGLFDNLYNNEITAVVVHAVRAGFGPQVTAQKIAALARQRAQDKDRQTPFSTAAQDAGFRYYGGKLDDITVVVLYYQRRRGAQAGFLGINYSLLLRDRWTHFCLLGGLVNHLLLVI</sequence>
<comment type="cofactor">
    <cofactor evidence="1 11">
        <name>Mn(2+)</name>
        <dbReference type="ChEBI" id="CHEBI:29035"/>
    </cofactor>
</comment>
<accession>A0AAV0NZX1</accession>